<proteinExistence type="predicted"/>
<evidence type="ECO:0000313" key="3">
    <source>
        <dbReference type="Proteomes" id="UP000054097"/>
    </source>
</evidence>
<reference evidence="2 3" key="1">
    <citation type="submission" date="2014-04" db="EMBL/GenBank/DDBJ databases">
        <authorList>
            <consortium name="DOE Joint Genome Institute"/>
            <person name="Kuo A."/>
            <person name="Zuccaro A."/>
            <person name="Kohler A."/>
            <person name="Nagy L.G."/>
            <person name="Floudas D."/>
            <person name="Copeland A."/>
            <person name="Barry K.W."/>
            <person name="Cichocki N."/>
            <person name="Veneault-Fourrey C."/>
            <person name="LaButti K."/>
            <person name="Lindquist E.A."/>
            <person name="Lipzen A."/>
            <person name="Lundell T."/>
            <person name="Morin E."/>
            <person name="Murat C."/>
            <person name="Sun H."/>
            <person name="Tunlid A."/>
            <person name="Henrissat B."/>
            <person name="Grigoriev I.V."/>
            <person name="Hibbett D.S."/>
            <person name="Martin F."/>
            <person name="Nordberg H.P."/>
            <person name="Cantor M.N."/>
            <person name="Hua S.X."/>
        </authorList>
    </citation>
    <scope>NUCLEOTIDE SEQUENCE [LARGE SCALE GENOMIC DNA]</scope>
    <source>
        <strain evidence="2 3">MAFF 305830</strain>
    </source>
</reference>
<keyword evidence="1" id="KW-0472">Membrane</keyword>
<dbReference type="EMBL" id="KN824291">
    <property type="protein sequence ID" value="KIM28854.1"/>
    <property type="molecule type" value="Genomic_DNA"/>
</dbReference>
<dbReference type="Proteomes" id="UP000054097">
    <property type="component" value="Unassembled WGS sequence"/>
</dbReference>
<evidence type="ECO:0000256" key="1">
    <source>
        <dbReference type="SAM" id="Phobius"/>
    </source>
</evidence>
<name>A0A0C3B9R3_SERVB</name>
<feature type="transmembrane region" description="Helical" evidence="1">
    <location>
        <begin position="36"/>
        <end position="57"/>
    </location>
</feature>
<dbReference type="OrthoDB" id="10262326at2759"/>
<evidence type="ECO:0000313" key="2">
    <source>
        <dbReference type="EMBL" id="KIM28854.1"/>
    </source>
</evidence>
<protein>
    <submittedName>
        <fullName evidence="2">Uncharacterized protein</fullName>
    </submittedName>
</protein>
<sequence length="96" mass="10282">MAIVKSRKVALAPLLSVSIPLAASLAWQPLVHNVKFPQIYASLAFSVIAFVSTLVLIPRFGSTFVKAGLKGRDLLKRSTDDVSVNASLLREGGALY</sequence>
<keyword evidence="1" id="KW-0812">Transmembrane</keyword>
<reference evidence="3" key="2">
    <citation type="submission" date="2015-01" db="EMBL/GenBank/DDBJ databases">
        <title>Evolutionary Origins and Diversification of the Mycorrhizal Mutualists.</title>
        <authorList>
            <consortium name="DOE Joint Genome Institute"/>
            <consortium name="Mycorrhizal Genomics Consortium"/>
            <person name="Kohler A."/>
            <person name="Kuo A."/>
            <person name="Nagy L.G."/>
            <person name="Floudas D."/>
            <person name="Copeland A."/>
            <person name="Barry K.W."/>
            <person name="Cichocki N."/>
            <person name="Veneault-Fourrey C."/>
            <person name="LaButti K."/>
            <person name="Lindquist E.A."/>
            <person name="Lipzen A."/>
            <person name="Lundell T."/>
            <person name="Morin E."/>
            <person name="Murat C."/>
            <person name="Riley R."/>
            <person name="Ohm R."/>
            <person name="Sun H."/>
            <person name="Tunlid A."/>
            <person name="Henrissat B."/>
            <person name="Grigoriev I.V."/>
            <person name="Hibbett D.S."/>
            <person name="Martin F."/>
        </authorList>
    </citation>
    <scope>NUCLEOTIDE SEQUENCE [LARGE SCALE GENOMIC DNA]</scope>
    <source>
        <strain evidence="3">MAFF 305830</strain>
    </source>
</reference>
<keyword evidence="1" id="KW-1133">Transmembrane helix</keyword>
<dbReference type="HOGENOM" id="CLU_2361045_0_0_1"/>
<gene>
    <name evidence="2" type="ORF">M408DRAFT_134212</name>
</gene>
<accession>A0A0C3B9R3</accession>
<organism evidence="2 3">
    <name type="scientific">Serendipita vermifera MAFF 305830</name>
    <dbReference type="NCBI Taxonomy" id="933852"/>
    <lineage>
        <taxon>Eukaryota</taxon>
        <taxon>Fungi</taxon>
        <taxon>Dikarya</taxon>
        <taxon>Basidiomycota</taxon>
        <taxon>Agaricomycotina</taxon>
        <taxon>Agaricomycetes</taxon>
        <taxon>Sebacinales</taxon>
        <taxon>Serendipitaceae</taxon>
        <taxon>Serendipita</taxon>
    </lineage>
</organism>
<keyword evidence="3" id="KW-1185">Reference proteome</keyword>
<dbReference type="AlphaFoldDB" id="A0A0C3B9R3"/>